<dbReference type="AlphaFoldDB" id="A0A5N6MY01"/>
<sequence>MVAHHNEYARPMLTAEHVLSICNSRQLIEDYASVVSVDYLHACRKSTYVIGVIDVDRSKDSGYETAVKDGFWDEIDVKTKGFETTVEHGFWDEHECIQDKLEDYESSVIGVIGVDRSKDSGYEKADECIQDKVENHEFSPFAIRFAALGAIPNEHARPMLTAEHVLCICNSSLNVFDAMDGSDKQGAGPSNVDVEMQDLG</sequence>
<dbReference type="Proteomes" id="UP000326396">
    <property type="component" value="Linkage Group LG4"/>
</dbReference>
<evidence type="ECO:0000256" key="1">
    <source>
        <dbReference type="SAM" id="MobiDB-lite"/>
    </source>
</evidence>
<proteinExistence type="predicted"/>
<keyword evidence="3" id="KW-1185">Reference proteome</keyword>
<name>A0A5N6MY01_9ASTR</name>
<accession>A0A5N6MY01</accession>
<feature type="region of interest" description="Disordered" evidence="1">
    <location>
        <begin position="181"/>
        <end position="200"/>
    </location>
</feature>
<evidence type="ECO:0000313" key="2">
    <source>
        <dbReference type="EMBL" id="KAD4178774.1"/>
    </source>
</evidence>
<dbReference type="EMBL" id="SZYD01000014">
    <property type="protein sequence ID" value="KAD4178774.1"/>
    <property type="molecule type" value="Genomic_DNA"/>
</dbReference>
<gene>
    <name evidence="2" type="ORF">E3N88_27365</name>
</gene>
<reference evidence="2 3" key="1">
    <citation type="submission" date="2019-05" db="EMBL/GenBank/DDBJ databases">
        <title>Mikania micrantha, genome provides insights into the molecular mechanism of rapid growth.</title>
        <authorList>
            <person name="Liu B."/>
        </authorList>
    </citation>
    <scope>NUCLEOTIDE SEQUENCE [LARGE SCALE GENOMIC DNA]</scope>
    <source>
        <strain evidence="2">NLD-2019</strain>
        <tissue evidence="2">Leaf</tissue>
    </source>
</reference>
<protein>
    <submittedName>
        <fullName evidence="2">Uncharacterized protein</fullName>
    </submittedName>
</protein>
<organism evidence="2 3">
    <name type="scientific">Mikania micrantha</name>
    <name type="common">bitter vine</name>
    <dbReference type="NCBI Taxonomy" id="192012"/>
    <lineage>
        <taxon>Eukaryota</taxon>
        <taxon>Viridiplantae</taxon>
        <taxon>Streptophyta</taxon>
        <taxon>Embryophyta</taxon>
        <taxon>Tracheophyta</taxon>
        <taxon>Spermatophyta</taxon>
        <taxon>Magnoliopsida</taxon>
        <taxon>eudicotyledons</taxon>
        <taxon>Gunneridae</taxon>
        <taxon>Pentapetalae</taxon>
        <taxon>asterids</taxon>
        <taxon>campanulids</taxon>
        <taxon>Asterales</taxon>
        <taxon>Asteraceae</taxon>
        <taxon>Asteroideae</taxon>
        <taxon>Heliantheae alliance</taxon>
        <taxon>Eupatorieae</taxon>
        <taxon>Mikania</taxon>
    </lineage>
</organism>
<comment type="caution">
    <text evidence="2">The sequence shown here is derived from an EMBL/GenBank/DDBJ whole genome shotgun (WGS) entry which is preliminary data.</text>
</comment>
<evidence type="ECO:0000313" key="3">
    <source>
        <dbReference type="Proteomes" id="UP000326396"/>
    </source>
</evidence>